<evidence type="ECO:0000259" key="2">
    <source>
        <dbReference type="Pfam" id="PF03713"/>
    </source>
</evidence>
<dbReference type="Proteomes" id="UP001201701">
    <property type="component" value="Unassembled WGS sequence"/>
</dbReference>
<accession>A0ABS9QIR0</accession>
<organism evidence="3 4">
    <name type="scientific">Mesorhizobium retamae</name>
    <dbReference type="NCBI Taxonomy" id="2912854"/>
    <lineage>
        <taxon>Bacteria</taxon>
        <taxon>Pseudomonadati</taxon>
        <taxon>Pseudomonadota</taxon>
        <taxon>Alphaproteobacteria</taxon>
        <taxon>Hyphomicrobiales</taxon>
        <taxon>Phyllobacteriaceae</taxon>
        <taxon>Mesorhizobium</taxon>
    </lineage>
</organism>
<keyword evidence="1" id="KW-0732">Signal</keyword>
<evidence type="ECO:0000313" key="3">
    <source>
        <dbReference type="EMBL" id="MCG7507311.1"/>
    </source>
</evidence>
<dbReference type="Pfam" id="PF03713">
    <property type="entry name" value="DUF305"/>
    <property type="match status" value="1"/>
</dbReference>
<dbReference type="PANTHER" id="PTHR36933">
    <property type="entry name" value="SLL0788 PROTEIN"/>
    <property type="match status" value="1"/>
</dbReference>
<feature type="signal peptide" evidence="1">
    <location>
        <begin position="1"/>
        <end position="27"/>
    </location>
</feature>
<reference evidence="3 4" key="1">
    <citation type="submission" date="2022-02" db="EMBL/GenBank/DDBJ databases">
        <title>Draft genome sequence of Mezorhizobium retamae strain IRAMC:0171 isolated from Retama raetam nodules.</title>
        <authorList>
            <person name="Bengaied R."/>
            <person name="Sbissi I."/>
            <person name="Huber K."/>
            <person name="Ghodbane F."/>
            <person name="Nouioui I."/>
            <person name="Tarhouni M."/>
            <person name="Gtari M."/>
        </authorList>
    </citation>
    <scope>NUCLEOTIDE SEQUENCE [LARGE SCALE GENOMIC DNA]</scope>
    <source>
        <strain evidence="3 4">IRAMC:0171</strain>
    </source>
</reference>
<proteinExistence type="predicted"/>
<name>A0ABS9QIR0_9HYPH</name>
<dbReference type="Gene3D" id="1.20.1260.10">
    <property type="match status" value="1"/>
</dbReference>
<dbReference type="InterPro" id="IPR012347">
    <property type="entry name" value="Ferritin-like"/>
</dbReference>
<feature type="chain" id="PRO_5047135115" evidence="1">
    <location>
        <begin position="28"/>
        <end position="130"/>
    </location>
</feature>
<dbReference type="RefSeq" id="WP_239368335.1">
    <property type="nucleotide sequence ID" value="NZ_JAKREW010000022.1"/>
</dbReference>
<protein>
    <submittedName>
        <fullName evidence="3">DUF305 domain-containing protein</fullName>
    </submittedName>
</protein>
<evidence type="ECO:0000256" key="1">
    <source>
        <dbReference type="SAM" id="SignalP"/>
    </source>
</evidence>
<sequence length="130" mass="13779">MNLMKKIVLALMAAGMLAAVLVETAPAQEDHSGHDMGAMATSAEGASTTGYKEAMDKMHKAMAAIEYSGNADVDFARGMIPHHQAAIDMAKVLLANGKDPEMRKLAEAVIAAQEAEIKEMQAWLAANPVK</sequence>
<keyword evidence="4" id="KW-1185">Reference proteome</keyword>
<dbReference type="EMBL" id="JAKREW010000022">
    <property type="protein sequence ID" value="MCG7507311.1"/>
    <property type="molecule type" value="Genomic_DNA"/>
</dbReference>
<gene>
    <name evidence="3" type="ORF">L4923_19955</name>
</gene>
<dbReference type="InterPro" id="IPR005183">
    <property type="entry name" value="DUF305_CopM-like"/>
</dbReference>
<evidence type="ECO:0000313" key="4">
    <source>
        <dbReference type="Proteomes" id="UP001201701"/>
    </source>
</evidence>
<comment type="caution">
    <text evidence="3">The sequence shown here is derived from an EMBL/GenBank/DDBJ whole genome shotgun (WGS) entry which is preliminary data.</text>
</comment>
<dbReference type="PANTHER" id="PTHR36933:SF1">
    <property type="entry name" value="SLL0788 PROTEIN"/>
    <property type="match status" value="1"/>
</dbReference>
<feature type="domain" description="DUF305" evidence="2">
    <location>
        <begin position="29"/>
        <end position="124"/>
    </location>
</feature>